<dbReference type="Gene3D" id="3.40.50.620">
    <property type="entry name" value="HUPs"/>
    <property type="match status" value="1"/>
</dbReference>
<organism evidence="2 3">
    <name type="scientific">Hibiscus sabdariffa</name>
    <name type="common">roselle</name>
    <dbReference type="NCBI Taxonomy" id="183260"/>
    <lineage>
        <taxon>Eukaryota</taxon>
        <taxon>Viridiplantae</taxon>
        <taxon>Streptophyta</taxon>
        <taxon>Embryophyta</taxon>
        <taxon>Tracheophyta</taxon>
        <taxon>Spermatophyta</taxon>
        <taxon>Magnoliopsida</taxon>
        <taxon>eudicotyledons</taxon>
        <taxon>Gunneridae</taxon>
        <taxon>Pentapetalae</taxon>
        <taxon>rosids</taxon>
        <taxon>malvids</taxon>
        <taxon>Malvales</taxon>
        <taxon>Malvaceae</taxon>
        <taxon>Malvoideae</taxon>
        <taxon>Hibiscus</taxon>
    </lineage>
</organism>
<feature type="domain" description="UspA" evidence="1">
    <location>
        <begin position="4"/>
        <end position="136"/>
    </location>
</feature>
<comment type="caution">
    <text evidence="2">The sequence shown here is derived from an EMBL/GenBank/DDBJ whole genome shotgun (WGS) entry which is preliminary data.</text>
</comment>
<gene>
    <name evidence="2" type="ORF">V6N12_005266</name>
</gene>
<dbReference type="PANTHER" id="PTHR47848">
    <property type="entry name" value="ADENINE NUCLEOTIDE ALPHA HYDROLASES-LIKE SUPERFAMILY PROTEIN"/>
    <property type="match status" value="1"/>
</dbReference>
<dbReference type="InterPro" id="IPR006016">
    <property type="entry name" value="UspA"/>
</dbReference>
<dbReference type="EMBL" id="JBBPBM010000048">
    <property type="protein sequence ID" value="KAK8521358.1"/>
    <property type="molecule type" value="Genomic_DNA"/>
</dbReference>
<reference evidence="2 3" key="1">
    <citation type="journal article" date="2024" name="G3 (Bethesda)">
        <title>Genome assembly of Hibiscus sabdariffa L. provides insights into metabolisms of medicinal natural products.</title>
        <authorList>
            <person name="Kim T."/>
        </authorList>
    </citation>
    <scope>NUCLEOTIDE SEQUENCE [LARGE SCALE GENOMIC DNA]</scope>
    <source>
        <strain evidence="2">TK-2024</strain>
        <tissue evidence="2">Old leaves</tissue>
    </source>
</reference>
<dbReference type="InterPro" id="IPR014729">
    <property type="entry name" value="Rossmann-like_a/b/a_fold"/>
</dbReference>
<dbReference type="PANTHER" id="PTHR47848:SF1">
    <property type="entry name" value="ADENINE NUCLEOTIDE ALPHA HYDROLASES-LIKE SUPERFAMILY PROTEIN"/>
    <property type="match status" value="1"/>
</dbReference>
<keyword evidence="3" id="KW-1185">Reference proteome</keyword>
<accession>A0ABR2CNY9</accession>
<sequence length="234" mass="26110">MDVRKIVVVVEDVDVSRTTLRWSLHNLLRYGDFLTLLHVFSATKSVSKKKARTLRLQGYQLALSFKEICNSNFFNTNIEMIVTEGDQEGGKIVAMVREIGASALVVGLHHQSFLYKLALAHDNIANSLSCRVLAIKQPELPPLRGKTKEMLPPLHCSSTLDFSQIEISGLQIADIPTPKIPYRICPSPSAIIWRSRRSRKKRSCSNGGLDFNETGLLLLSTPSLTFGDWGILSF</sequence>
<evidence type="ECO:0000259" key="1">
    <source>
        <dbReference type="Pfam" id="PF00582"/>
    </source>
</evidence>
<name>A0ABR2CNY9_9ROSI</name>
<dbReference type="Pfam" id="PF00582">
    <property type="entry name" value="Usp"/>
    <property type="match status" value="1"/>
</dbReference>
<proteinExistence type="predicted"/>
<dbReference type="SUPFAM" id="SSF52402">
    <property type="entry name" value="Adenine nucleotide alpha hydrolases-like"/>
    <property type="match status" value="1"/>
</dbReference>
<protein>
    <recommendedName>
        <fullName evidence="1">UspA domain-containing protein</fullName>
    </recommendedName>
</protein>
<dbReference type="Proteomes" id="UP001472677">
    <property type="component" value="Unassembled WGS sequence"/>
</dbReference>
<evidence type="ECO:0000313" key="2">
    <source>
        <dbReference type="EMBL" id="KAK8521358.1"/>
    </source>
</evidence>
<evidence type="ECO:0000313" key="3">
    <source>
        <dbReference type="Proteomes" id="UP001472677"/>
    </source>
</evidence>